<evidence type="ECO:0000259" key="4">
    <source>
        <dbReference type="Pfam" id="PF20160"/>
    </source>
</evidence>
<name>A0AAU9SL68_THLAR</name>
<reference evidence="5 6" key="1">
    <citation type="submission" date="2022-03" db="EMBL/GenBank/DDBJ databases">
        <authorList>
            <person name="Nunn A."/>
            <person name="Chopra R."/>
            <person name="Nunn A."/>
            <person name="Contreras Garrido A."/>
        </authorList>
    </citation>
    <scope>NUCLEOTIDE SEQUENCE [LARGE SCALE GENOMIC DNA]</scope>
</reference>
<dbReference type="EMBL" id="OU466861">
    <property type="protein sequence ID" value="CAH2065747.1"/>
    <property type="molecule type" value="Genomic_DNA"/>
</dbReference>
<keyword evidence="1" id="KW-0433">Leucine-rich repeat</keyword>
<dbReference type="AlphaFoldDB" id="A0AAU9SL68"/>
<proteinExistence type="predicted"/>
<evidence type="ECO:0000256" key="3">
    <source>
        <dbReference type="SAM" id="MobiDB-lite"/>
    </source>
</evidence>
<feature type="compositionally biased region" description="Basic and acidic residues" evidence="3">
    <location>
        <begin position="267"/>
        <end position="297"/>
    </location>
</feature>
<feature type="domain" description="C-JID" evidence="4">
    <location>
        <begin position="90"/>
        <end position="188"/>
    </location>
</feature>
<evidence type="ECO:0000313" key="5">
    <source>
        <dbReference type="EMBL" id="CAH2065747.1"/>
    </source>
</evidence>
<protein>
    <recommendedName>
        <fullName evidence="4">C-JID domain-containing protein</fullName>
    </recommendedName>
</protein>
<evidence type="ECO:0000256" key="2">
    <source>
        <dbReference type="ARBA" id="ARBA00022737"/>
    </source>
</evidence>
<evidence type="ECO:0000313" key="6">
    <source>
        <dbReference type="Proteomes" id="UP000836841"/>
    </source>
</evidence>
<gene>
    <name evidence="5" type="ORF">TAV2_LOCUS18122</name>
</gene>
<keyword evidence="2" id="KW-0677">Repeat</keyword>
<dbReference type="Proteomes" id="UP000836841">
    <property type="component" value="Chromosome 5"/>
</dbReference>
<keyword evidence="6" id="KW-1185">Reference proteome</keyword>
<evidence type="ECO:0000256" key="1">
    <source>
        <dbReference type="ARBA" id="ARBA00022614"/>
    </source>
</evidence>
<sequence length="326" mass="37085">MGKSTDISKLLHLETVDFSHCEALNGADLSGQTSSDVAIEACNTDIVPEEASSLLPDKFITKVGFINCFKFNQEVLFQQLFVCFKFMILLGEEVPSYFPYRTTETSSSLTVPLLETSITQHFFRFRACAVVAFDSLPRTGLNGLNIHVNCRFKDECGNIFDSSERHSFRTLKKDSRLFIFDCCIPLNKDNALLVQPKYNHVDVEIKISSWQWDSTFRLKGWGVRLYDGVYDPKSLPHVCEADEEDMVSDDGCHKMKQGEECGGSDVETERSKKSPEVCIKHETEHHEDCGDSTEERRGSRKRMRATMGRLLFKKLLNRYAAKAQDT</sequence>
<dbReference type="Pfam" id="PF20160">
    <property type="entry name" value="C-JID"/>
    <property type="match status" value="1"/>
</dbReference>
<dbReference type="InterPro" id="IPR045344">
    <property type="entry name" value="C-JID"/>
</dbReference>
<organism evidence="5 6">
    <name type="scientific">Thlaspi arvense</name>
    <name type="common">Field penny-cress</name>
    <dbReference type="NCBI Taxonomy" id="13288"/>
    <lineage>
        <taxon>Eukaryota</taxon>
        <taxon>Viridiplantae</taxon>
        <taxon>Streptophyta</taxon>
        <taxon>Embryophyta</taxon>
        <taxon>Tracheophyta</taxon>
        <taxon>Spermatophyta</taxon>
        <taxon>Magnoliopsida</taxon>
        <taxon>eudicotyledons</taxon>
        <taxon>Gunneridae</taxon>
        <taxon>Pentapetalae</taxon>
        <taxon>rosids</taxon>
        <taxon>malvids</taxon>
        <taxon>Brassicales</taxon>
        <taxon>Brassicaceae</taxon>
        <taxon>Thlaspideae</taxon>
        <taxon>Thlaspi</taxon>
    </lineage>
</organism>
<feature type="region of interest" description="Disordered" evidence="3">
    <location>
        <begin position="258"/>
        <end position="303"/>
    </location>
</feature>
<accession>A0AAU9SL68</accession>